<feature type="transmembrane region" description="Helical" evidence="4">
    <location>
        <begin position="135"/>
        <end position="155"/>
    </location>
</feature>
<proteinExistence type="predicted"/>
<evidence type="ECO:0000256" key="4">
    <source>
        <dbReference type="SAM" id="Phobius"/>
    </source>
</evidence>
<keyword evidence="4" id="KW-1133">Transmembrane helix</keyword>
<reference evidence="6 7" key="1">
    <citation type="submission" date="2019-04" db="EMBL/GenBank/DDBJ databases">
        <title>Pedobacter sp. AR-2-6 sp. nov., isolated from Arctic soil.</title>
        <authorList>
            <person name="Dahal R.H."/>
            <person name="Kim D.-U."/>
        </authorList>
    </citation>
    <scope>NUCLEOTIDE SEQUENCE [LARGE SCALE GENOMIC DNA]</scope>
    <source>
        <strain evidence="6 7">AR-2-6</strain>
    </source>
</reference>
<dbReference type="EMBL" id="SWBO01000005">
    <property type="protein sequence ID" value="TKC00022.1"/>
    <property type="molecule type" value="Genomic_DNA"/>
</dbReference>
<keyword evidence="3" id="KW-0804">Transcription</keyword>
<dbReference type="CDD" id="cd06170">
    <property type="entry name" value="LuxR_C_like"/>
    <property type="match status" value="1"/>
</dbReference>
<comment type="caution">
    <text evidence="6">The sequence shown here is derived from an EMBL/GenBank/DDBJ whole genome shotgun (WGS) entry which is preliminary data.</text>
</comment>
<keyword evidence="1" id="KW-0805">Transcription regulation</keyword>
<keyword evidence="7" id="KW-1185">Reference proteome</keyword>
<dbReference type="GO" id="GO:0006355">
    <property type="term" value="P:regulation of DNA-templated transcription"/>
    <property type="evidence" value="ECO:0007669"/>
    <property type="project" value="InterPro"/>
</dbReference>
<evidence type="ECO:0000256" key="1">
    <source>
        <dbReference type="ARBA" id="ARBA00023015"/>
    </source>
</evidence>
<dbReference type="Gene3D" id="1.10.10.10">
    <property type="entry name" value="Winged helix-like DNA-binding domain superfamily/Winged helix DNA-binding domain"/>
    <property type="match status" value="1"/>
</dbReference>
<evidence type="ECO:0000313" key="7">
    <source>
        <dbReference type="Proteomes" id="UP000310477"/>
    </source>
</evidence>
<dbReference type="PANTHER" id="PTHR44688:SF16">
    <property type="entry name" value="DNA-BINDING TRANSCRIPTIONAL ACTIVATOR DEVR_DOSR"/>
    <property type="match status" value="1"/>
</dbReference>
<dbReference type="SMART" id="SM00421">
    <property type="entry name" value="HTH_LUXR"/>
    <property type="match status" value="1"/>
</dbReference>
<sequence>MMVFGSELHVLTMVCCLLEFGMCCYQLIYYLSFPQERRRFWYLWLLILLVFYNITGGLFPDPKIDMPIRLQNIIAYGSGFLMASYFPFYFYKAFNLKRLRFHAIYGVQFFLLLPYVIFFIIIYSRNGDLEFARSYGMIVPAIYSVVIFFAMLNAIRLKINGRKKSPYPYRIIDMVLVYAAVSPWVFMSAFAYFNVAQWIEVLMTNIGFLIITILFIARSVRQSRMEMSERLSKKQDWEELFGNHCETYRLSKREREIALLLCKGMTYRDIAGALFISERTVDNHVQRIFLKTEVNKKMDLQKKLGFVHLI</sequence>
<keyword evidence="4" id="KW-0812">Transmembrane</keyword>
<feature type="transmembrane region" description="Helical" evidence="4">
    <location>
        <begin position="6"/>
        <end position="28"/>
    </location>
</feature>
<dbReference type="PROSITE" id="PS00622">
    <property type="entry name" value="HTH_LUXR_1"/>
    <property type="match status" value="1"/>
</dbReference>
<evidence type="ECO:0000259" key="5">
    <source>
        <dbReference type="PROSITE" id="PS50043"/>
    </source>
</evidence>
<dbReference type="PRINTS" id="PR00038">
    <property type="entry name" value="HTHLUXR"/>
</dbReference>
<dbReference type="SUPFAM" id="SSF46894">
    <property type="entry name" value="C-terminal effector domain of the bipartite response regulators"/>
    <property type="match status" value="1"/>
</dbReference>
<dbReference type="RefSeq" id="WP_136877185.1">
    <property type="nucleotide sequence ID" value="NZ_SWBO01000005.1"/>
</dbReference>
<keyword evidence="4" id="KW-0472">Membrane</keyword>
<dbReference type="OrthoDB" id="966138at2"/>
<feature type="transmembrane region" description="Helical" evidence="4">
    <location>
        <begin position="40"/>
        <end position="59"/>
    </location>
</feature>
<dbReference type="InterPro" id="IPR000792">
    <property type="entry name" value="Tscrpt_reg_LuxR_C"/>
</dbReference>
<evidence type="ECO:0000313" key="6">
    <source>
        <dbReference type="EMBL" id="TKC00022.1"/>
    </source>
</evidence>
<protein>
    <submittedName>
        <fullName evidence="6">LuxR family transcriptional regulator</fullName>
    </submittedName>
</protein>
<dbReference type="Proteomes" id="UP000310477">
    <property type="component" value="Unassembled WGS sequence"/>
</dbReference>
<dbReference type="GO" id="GO:0003677">
    <property type="term" value="F:DNA binding"/>
    <property type="evidence" value="ECO:0007669"/>
    <property type="project" value="UniProtKB-KW"/>
</dbReference>
<dbReference type="Pfam" id="PF00196">
    <property type="entry name" value="GerE"/>
    <property type="match status" value="1"/>
</dbReference>
<dbReference type="InterPro" id="IPR016032">
    <property type="entry name" value="Sig_transdc_resp-reg_C-effctor"/>
</dbReference>
<organism evidence="6 7">
    <name type="scientific">Pedobacter cryotolerans</name>
    <dbReference type="NCBI Taxonomy" id="2571270"/>
    <lineage>
        <taxon>Bacteria</taxon>
        <taxon>Pseudomonadati</taxon>
        <taxon>Bacteroidota</taxon>
        <taxon>Sphingobacteriia</taxon>
        <taxon>Sphingobacteriales</taxon>
        <taxon>Sphingobacteriaceae</taxon>
        <taxon>Pedobacter</taxon>
    </lineage>
</organism>
<evidence type="ECO:0000256" key="3">
    <source>
        <dbReference type="ARBA" id="ARBA00023163"/>
    </source>
</evidence>
<feature type="transmembrane region" description="Helical" evidence="4">
    <location>
        <begin position="175"/>
        <end position="195"/>
    </location>
</feature>
<accession>A0A4U1C6R1</accession>
<keyword evidence="2" id="KW-0238">DNA-binding</keyword>
<feature type="transmembrane region" description="Helical" evidence="4">
    <location>
        <begin position="201"/>
        <end position="220"/>
    </location>
</feature>
<dbReference type="PANTHER" id="PTHR44688">
    <property type="entry name" value="DNA-BINDING TRANSCRIPTIONAL ACTIVATOR DEVR_DOSR"/>
    <property type="match status" value="1"/>
</dbReference>
<dbReference type="AlphaFoldDB" id="A0A4U1C6R1"/>
<feature type="transmembrane region" description="Helical" evidence="4">
    <location>
        <begin position="71"/>
        <end position="91"/>
    </location>
</feature>
<name>A0A4U1C6R1_9SPHI</name>
<gene>
    <name evidence="6" type="ORF">FA045_11315</name>
</gene>
<dbReference type="InterPro" id="IPR036388">
    <property type="entry name" value="WH-like_DNA-bd_sf"/>
</dbReference>
<dbReference type="PROSITE" id="PS50043">
    <property type="entry name" value="HTH_LUXR_2"/>
    <property type="match status" value="1"/>
</dbReference>
<feature type="transmembrane region" description="Helical" evidence="4">
    <location>
        <begin position="103"/>
        <end position="123"/>
    </location>
</feature>
<evidence type="ECO:0000256" key="2">
    <source>
        <dbReference type="ARBA" id="ARBA00023125"/>
    </source>
</evidence>
<feature type="domain" description="HTH luxR-type" evidence="5">
    <location>
        <begin position="243"/>
        <end position="310"/>
    </location>
</feature>